<feature type="transmembrane region" description="Helical" evidence="2">
    <location>
        <begin position="393"/>
        <end position="411"/>
    </location>
</feature>
<evidence type="ECO:0000259" key="3">
    <source>
        <dbReference type="PROSITE" id="PS50076"/>
    </source>
</evidence>
<dbReference type="VEuPathDB" id="AmoebaDB:EHI_125670"/>
<dbReference type="OMA" id="TISIQFF"/>
<dbReference type="VEuPathDB" id="AmoebaDB:KM1_071180"/>
<feature type="transmembrane region" description="Helical" evidence="2">
    <location>
        <begin position="91"/>
        <end position="122"/>
    </location>
</feature>
<evidence type="ECO:0000313" key="5">
    <source>
        <dbReference type="Proteomes" id="UP000078387"/>
    </source>
</evidence>
<dbReference type="VEuPathDB" id="AmoebaDB:EHI8A_094880"/>
<evidence type="ECO:0000256" key="1">
    <source>
        <dbReference type="ARBA" id="ARBA00023186"/>
    </source>
</evidence>
<feature type="transmembrane region" description="Helical" evidence="2">
    <location>
        <begin position="286"/>
        <end position="305"/>
    </location>
</feature>
<dbReference type="SUPFAM" id="SSF46565">
    <property type="entry name" value="Chaperone J-domain"/>
    <property type="match status" value="1"/>
</dbReference>
<dbReference type="PRINTS" id="PR00625">
    <property type="entry name" value="JDOMAIN"/>
</dbReference>
<dbReference type="CDD" id="cd06257">
    <property type="entry name" value="DnaJ"/>
    <property type="match status" value="1"/>
</dbReference>
<dbReference type="VEuPathDB" id="AmoebaDB:EHI7A_033560"/>
<dbReference type="Pfam" id="PF00226">
    <property type="entry name" value="DnaJ"/>
    <property type="match status" value="1"/>
</dbReference>
<dbReference type="GO" id="GO:0051087">
    <property type="term" value="F:protein-folding chaperone binding"/>
    <property type="evidence" value="ECO:0007669"/>
    <property type="project" value="TreeGrafter"/>
</dbReference>
<gene>
    <name evidence="4" type="ORF">CL6EHI_125670</name>
</gene>
<dbReference type="GO" id="GO:0005783">
    <property type="term" value="C:endoplasmic reticulum"/>
    <property type="evidence" value="ECO:0007669"/>
    <property type="project" value="TreeGrafter"/>
</dbReference>
<sequence length="444" mass="51208">MNDDYYKILGVSPSSSLQQIKRRYHLLAKQYHPDRNPNSTEFNAIAEAYSVLEDPHKRILYNLYGKNAVNVAEYINIPITQKQLSKQNRMIMLFISLILILLEHLLQLPLIIISSTICHIYLTKQIPWKTTLVVLIMSSIYSLLQFFYQFETGIVDHIFIYSELVLIINDGHTLSWDYSFIVWIFLCFLSYIHPIHSPLCIGSFNIAIGAILTTSCFMRVCASDDTNSHFFRNATRIMYAVPDVQYGLLVLFAFWFFHGIVDSLIGSSLEYITVSIQFFPLNSQPISYIIVFVTFILSLVVYKFLPPILVYFFSTAVVHFLIASLCIRVAGPSIKNALIHKTSKKIRFGGSYIIHDCTDIGPPQMTFADLCKDVSIRQPIEWEIEKSDSRWKVLVGISIFTYLMELLFCSINTNMYFFRSVTIGYGLSVLMFGFREILEMHHKL</sequence>
<dbReference type="PANTHER" id="PTHR44360:SF1">
    <property type="entry name" value="DNAJ HOMOLOG SUBFAMILY B MEMBER 9"/>
    <property type="match status" value="1"/>
</dbReference>
<keyword evidence="1" id="KW-0143">Chaperone</keyword>
<feature type="transmembrane region" description="Helical" evidence="2">
    <location>
        <begin position="128"/>
        <end position="147"/>
    </location>
</feature>
<evidence type="ECO:0000313" key="4">
    <source>
        <dbReference type="EMBL" id="GAT92811.1"/>
    </source>
</evidence>
<protein>
    <submittedName>
        <fullName evidence="4">DNAj domain containing protein</fullName>
    </submittedName>
</protein>
<dbReference type="GO" id="GO:0051787">
    <property type="term" value="F:misfolded protein binding"/>
    <property type="evidence" value="ECO:0007669"/>
    <property type="project" value="TreeGrafter"/>
</dbReference>
<feature type="transmembrane region" description="Helical" evidence="2">
    <location>
        <begin position="311"/>
        <end position="331"/>
    </location>
</feature>
<feature type="transmembrane region" description="Helical" evidence="2">
    <location>
        <begin position="199"/>
        <end position="220"/>
    </location>
</feature>
<keyword evidence="2" id="KW-0472">Membrane</keyword>
<organism evidence="4 5">
    <name type="scientific">Entamoeba histolytica</name>
    <dbReference type="NCBI Taxonomy" id="5759"/>
    <lineage>
        <taxon>Eukaryota</taxon>
        <taxon>Amoebozoa</taxon>
        <taxon>Evosea</taxon>
        <taxon>Archamoebae</taxon>
        <taxon>Mastigamoebida</taxon>
        <taxon>Entamoebidae</taxon>
        <taxon>Entamoeba</taxon>
    </lineage>
</organism>
<dbReference type="Proteomes" id="UP000078387">
    <property type="component" value="Unassembled WGS sequence"/>
</dbReference>
<dbReference type="InterPro" id="IPR051948">
    <property type="entry name" value="Hsp70_co-chaperone_J-domain"/>
</dbReference>
<feature type="transmembrane region" description="Helical" evidence="2">
    <location>
        <begin position="246"/>
        <end position="265"/>
    </location>
</feature>
<comment type="caution">
    <text evidence="4">The sequence shown here is derived from an EMBL/GenBank/DDBJ whole genome shotgun (WGS) entry which is preliminary data.</text>
</comment>
<dbReference type="InterPro" id="IPR001623">
    <property type="entry name" value="DnaJ_domain"/>
</dbReference>
<dbReference type="VEuPathDB" id="AmoebaDB:EHI5A_045450"/>
<dbReference type="AlphaFoldDB" id="A0A5K1TZR8"/>
<dbReference type="PROSITE" id="PS00636">
    <property type="entry name" value="DNAJ_1"/>
    <property type="match status" value="1"/>
</dbReference>
<feature type="transmembrane region" description="Helical" evidence="2">
    <location>
        <begin position="175"/>
        <end position="192"/>
    </location>
</feature>
<proteinExistence type="predicted"/>
<dbReference type="EMBL" id="BDEQ01000001">
    <property type="protein sequence ID" value="GAT92811.1"/>
    <property type="molecule type" value="Genomic_DNA"/>
</dbReference>
<name>A0A5K1TZR8_ENTHI</name>
<dbReference type="InterPro" id="IPR018253">
    <property type="entry name" value="DnaJ_domain_CS"/>
</dbReference>
<keyword evidence="2" id="KW-0812">Transmembrane</keyword>
<dbReference type="Gene3D" id="1.10.287.110">
    <property type="entry name" value="DnaJ domain"/>
    <property type="match status" value="1"/>
</dbReference>
<dbReference type="SMART" id="SM00271">
    <property type="entry name" value="DnaJ"/>
    <property type="match status" value="1"/>
</dbReference>
<dbReference type="GO" id="GO:0036503">
    <property type="term" value="P:ERAD pathway"/>
    <property type="evidence" value="ECO:0007669"/>
    <property type="project" value="TreeGrafter"/>
</dbReference>
<dbReference type="PROSITE" id="PS50076">
    <property type="entry name" value="DNAJ_2"/>
    <property type="match status" value="1"/>
</dbReference>
<reference evidence="4 5" key="1">
    <citation type="submission" date="2016-05" db="EMBL/GenBank/DDBJ databases">
        <title>First whole genome sequencing of Entamoeba histolytica HM1:IMSS-clone-6.</title>
        <authorList>
            <person name="Mukherjee Avik.K."/>
            <person name="Izumyama S."/>
            <person name="Nakada-Tsukui K."/>
            <person name="Nozaki T."/>
        </authorList>
    </citation>
    <scope>NUCLEOTIDE SEQUENCE [LARGE SCALE GENOMIC DNA]</scope>
    <source>
        <strain evidence="4 5">HM1:IMSS clone 6</strain>
    </source>
</reference>
<dbReference type="PANTHER" id="PTHR44360">
    <property type="entry name" value="DNAJ HOMOLOG SUBFAMILY B MEMBER 9"/>
    <property type="match status" value="1"/>
</dbReference>
<dbReference type="InterPro" id="IPR036869">
    <property type="entry name" value="J_dom_sf"/>
</dbReference>
<evidence type="ECO:0000256" key="2">
    <source>
        <dbReference type="SAM" id="Phobius"/>
    </source>
</evidence>
<accession>A0A5K1TZR8</accession>
<feature type="transmembrane region" description="Helical" evidence="2">
    <location>
        <begin position="417"/>
        <end position="434"/>
    </location>
</feature>
<feature type="domain" description="J" evidence="3">
    <location>
        <begin position="4"/>
        <end position="65"/>
    </location>
</feature>
<keyword evidence="2" id="KW-1133">Transmembrane helix</keyword>